<dbReference type="Proteomes" id="UP000000304">
    <property type="component" value="Unassembled WGS sequence"/>
</dbReference>
<keyword evidence="2" id="KW-1185">Reference proteome</keyword>
<name>B4NTJ8_DROSI</name>
<accession>B4NTJ8</accession>
<dbReference type="HOGENOM" id="CLU_2294583_0_0_1"/>
<evidence type="ECO:0000313" key="2">
    <source>
        <dbReference type="Proteomes" id="UP000000304"/>
    </source>
</evidence>
<evidence type="ECO:0000313" key="1">
    <source>
        <dbReference type="EMBL" id="EDX15656.1"/>
    </source>
</evidence>
<organism evidence="1 2">
    <name type="scientific">Drosophila simulans</name>
    <name type="common">Fruit fly</name>
    <dbReference type="NCBI Taxonomy" id="7240"/>
    <lineage>
        <taxon>Eukaryota</taxon>
        <taxon>Metazoa</taxon>
        <taxon>Ecdysozoa</taxon>
        <taxon>Arthropoda</taxon>
        <taxon>Hexapoda</taxon>
        <taxon>Insecta</taxon>
        <taxon>Pterygota</taxon>
        <taxon>Neoptera</taxon>
        <taxon>Endopterygota</taxon>
        <taxon>Diptera</taxon>
        <taxon>Brachycera</taxon>
        <taxon>Muscomorpha</taxon>
        <taxon>Ephydroidea</taxon>
        <taxon>Drosophilidae</taxon>
        <taxon>Drosophila</taxon>
        <taxon>Sophophora</taxon>
    </lineage>
</organism>
<dbReference type="EMBL" id="CH983176">
    <property type="protein sequence ID" value="EDX15656.1"/>
    <property type="molecule type" value="Genomic_DNA"/>
</dbReference>
<protein>
    <submittedName>
        <fullName evidence="1">GD11951</fullName>
    </submittedName>
</protein>
<reference evidence="1 2" key="1">
    <citation type="journal article" date="2007" name="Nature">
        <title>Evolution of genes and genomes on the Drosophila phylogeny.</title>
        <authorList>
            <consortium name="Drosophila 12 Genomes Consortium"/>
            <person name="Clark A.G."/>
            <person name="Eisen M.B."/>
            <person name="Smith D.R."/>
            <person name="Bergman C.M."/>
            <person name="Oliver B."/>
            <person name="Markow T.A."/>
            <person name="Kaufman T.C."/>
            <person name="Kellis M."/>
            <person name="Gelbart W."/>
            <person name="Iyer V.N."/>
            <person name="Pollard D.A."/>
            <person name="Sackton T.B."/>
            <person name="Larracuente A.M."/>
            <person name="Singh N.D."/>
            <person name="Abad J.P."/>
            <person name="Abt D.N."/>
            <person name="Adryan B."/>
            <person name="Aguade M."/>
            <person name="Akashi H."/>
            <person name="Anderson W.W."/>
            <person name="Aquadro C.F."/>
            <person name="Ardell D.H."/>
            <person name="Arguello R."/>
            <person name="Artieri C.G."/>
            <person name="Barbash D.A."/>
            <person name="Barker D."/>
            <person name="Barsanti P."/>
            <person name="Batterham P."/>
            <person name="Batzoglou S."/>
            <person name="Begun D."/>
            <person name="Bhutkar A."/>
            <person name="Blanco E."/>
            <person name="Bosak S.A."/>
            <person name="Bradley R.K."/>
            <person name="Brand A.D."/>
            <person name="Brent M.R."/>
            <person name="Brooks A.N."/>
            <person name="Brown R.H."/>
            <person name="Butlin R.K."/>
            <person name="Caggese C."/>
            <person name="Calvi B.R."/>
            <person name="Bernardo de Carvalho A."/>
            <person name="Caspi A."/>
            <person name="Castrezana S."/>
            <person name="Celniker S.E."/>
            <person name="Chang J.L."/>
            <person name="Chapple C."/>
            <person name="Chatterji S."/>
            <person name="Chinwalla A."/>
            <person name="Civetta A."/>
            <person name="Clifton S.W."/>
            <person name="Comeron J.M."/>
            <person name="Costello J.C."/>
            <person name="Coyne J.A."/>
            <person name="Daub J."/>
            <person name="David R.G."/>
            <person name="Delcher A.L."/>
            <person name="Delehaunty K."/>
            <person name="Do C.B."/>
            <person name="Ebling H."/>
            <person name="Edwards K."/>
            <person name="Eickbush T."/>
            <person name="Evans J.D."/>
            <person name="Filipski A."/>
            <person name="Findeiss S."/>
            <person name="Freyhult E."/>
            <person name="Fulton L."/>
            <person name="Fulton R."/>
            <person name="Garcia A.C."/>
            <person name="Gardiner A."/>
            <person name="Garfield D.A."/>
            <person name="Garvin B.E."/>
            <person name="Gibson G."/>
            <person name="Gilbert D."/>
            <person name="Gnerre S."/>
            <person name="Godfrey J."/>
            <person name="Good R."/>
            <person name="Gotea V."/>
            <person name="Gravely B."/>
            <person name="Greenberg A.J."/>
            <person name="Griffiths-Jones S."/>
            <person name="Gross S."/>
            <person name="Guigo R."/>
            <person name="Gustafson E.A."/>
            <person name="Haerty W."/>
            <person name="Hahn M.W."/>
            <person name="Halligan D.L."/>
            <person name="Halpern A.L."/>
            <person name="Halter G.M."/>
            <person name="Han M.V."/>
            <person name="Heger A."/>
            <person name="Hillier L."/>
            <person name="Hinrichs A.S."/>
            <person name="Holmes I."/>
            <person name="Hoskins R.A."/>
            <person name="Hubisz M.J."/>
            <person name="Hultmark D."/>
            <person name="Huntley M.A."/>
            <person name="Jaffe D.B."/>
            <person name="Jagadeeshan S."/>
            <person name="Jeck W.R."/>
            <person name="Johnson J."/>
            <person name="Jones C.D."/>
            <person name="Jordan W.C."/>
            <person name="Karpen G.H."/>
            <person name="Kataoka E."/>
            <person name="Keightley P.D."/>
            <person name="Kheradpour P."/>
            <person name="Kirkness E.F."/>
            <person name="Koerich L.B."/>
            <person name="Kristiansen K."/>
            <person name="Kudrna D."/>
            <person name="Kulathinal R.J."/>
            <person name="Kumar S."/>
            <person name="Kwok R."/>
            <person name="Lander E."/>
            <person name="Langley C.H."/>
            <person name="Lapoint R."/>
            <person name="Lazzaro B.P."/>
            <person name="Lee S.J."/>
            <person name="Levesque L."/>
            <person name="Li R."/>
            <person name="Lin C.F."/>
            <person name="Lin M.F."/>
            <person name="Lindblad-Toh K."/>
            <person name="Llopart A."/>
            <person name="Long M."/>
            <person name="Low L."/>
            <person name="Lozovsky E."/>
            <person name="Lu J."/>
            <person name="Luo M."/>
            <person name="Machado C.A."/>
            <person name="Makalowski W."/>
            <person name="Marzo M."/>
            <person name="Matsuda M."/>
            <person name="Matzkin L."/>
            <person name="McAllister B."/>
            <person name="McBride C.S."/>
            <person name="McKernan B."/>
            <person name="McKernan K."/>
            <person name="Mendez-Lago M."/>
            <person name="Minx P."/>
            <person name="Mollenhauer M.U."/>
            <person name="Montooth K."/>
            <person name="Mount S.M."/>
            <person name="Mu X."/>
            <person name="Myers E."/>
            <person name="Negre B."/>
            <person name="Newfeld S."/>
            <person name="Nielsen R."/>
            <person name="Noor M.A."/>
            <person name="O'Grady P."/>
            <person name="Pachter L."/>
            <person name="Papaceit M."/>
            <person name="Parisi M.J."/>
            <person name="Parisi M."/>
            <person name="Parts L."/>
            <person name="Pedersen J.S."/>
            <person name="Pesole G."/>
            <person name="Phillippy A.M."/>
            <person name="Ponting C.P."/>
            <person name="Pop M."/>
            <person name="Porcelli D."/>
            <person name="Powell J.R."/>
            <person name="Prohaska S."/>
            <person name="Pruitt K."/>
            <person name="Puig M."/>
            <person name="Quesneville H."/>
            <person name="Ram K.R."/>
            <person name="Rand D."/>
            <person name="Rasmussen M.D."/>
            <person name="Reed L.K."/>
            <person name="Reenan R."/>
            <person name="Reily A."/>
            <person name="Remington K.A."/>
            <person name="Rieger T.T."/>
            <person name="Ritchie M.G."/>
            <person name="Robin C."/>
            <person name="Rogers Y.H."/>
            <person name="Rohde C."/>
            <person name="Rozas J."/>
            <person name="Rubenfield M.J."/>
            <person name="Ruiz A."/>
            <person name="Russo S."/>
            <person name="Salzberg S.L."/>
            <person name="Sanchez-Gracia A."/>
            <person name="Saranga D.J."/>
            <person name="Sato H."/>
            <person name="Schaeffer S.W."/>
            <person name="Schatz M.C."/>
            <person name="Schlenke T."/>
            <person name="Schwartz R."/>
            <person name="Segarra C."/>
            <person name="Singh R.S."/>
            <person name="Sirot L."/>
            <person name="Sirota M."/>
            <person name="Sisneros N.B."/>
            <person name="Smith C.D."/>
            <person name="Smith T.F."/>
            <person name="Spieth J."/>
            <person name="Stage D.E."/>
            <person name="Stark A."/>
            <person name="Stephan W."/>
            <person name="Strausberg R.L."/>
            <person name="Strempel S."/>
            <person name="Sturgill D."/>
            <person name="Sutton G."/>
            <person name="Sutton G.G."/>
            <person name="Tao W."/>
            <person name="Teichmann S."/>
            <person name="Tobari Y.N."/>
            <person name="Tomimura Y."/>
            <person name="Tsolas J.M."/>
            <person name="Valente V.L."/>
            <person name="Venter E."/>
            <person name="Venter J.C."/>
            <person name="Vicario S."/>
            <person name="Vieira F.G."/>
            <person name="Vilella A.J."/>
            <person name="Villasante A."/>
            <person name="Walenz B."/>
            <person name="Wang J."/>
            <person name="Wasserman M."/>
            <person name="Watts T."/>
            <person name="Wilson D."/>
            <person name="Wilson R.K."/>
            <person name="Wing R.A."/>
            <person name="Wolfner M.F."/>
            <person name="Wong A."/>
            <person name="Wong G.K."/>
            <person name="Wu C.I."/>
            <person name="Wu G."/>
            <person name="Yamamoto D."/>
            <person name="Yang H.P."/>
            <person name="Yang S.P."/>
            <person name="Yorke J.A."/>
            <person name="Yoshida K."/>
            <person name="Zdobnov E."/>
            <person name="Zhang P."/>
            <person name="Zhang Y."/>
            <person name="Zimin A.V."/>
            <person name="Baldwin J."/>
            <person name="Abdouelleil A."/>
            <person name="Abdulkadir J."/>
            <person name="Abebe A."/>
            <person name="Abera B."/>
            <person name="Abreu J."/>
            <person name="Acer S.C."/>
            <person name="Aftuck L."/>
            <person name="Alexander A."/>
            <person name="An P."/>
            <person name="Anderson E."/>
            <person name="Anderson S."/>
            <person name="Arachi H."/>
            <person name="Azer M."/>
            <person name="Bachantsang P."/>
            <person name="Barry A."/>
            <person name="Bayul T."/>
            <person name="Berlin A."/>
            <person name="Bessette D."/>
            <person name="Bloom T."/>
            <person name="Blye J."/>
            <person name="Boguslavskiy L."/>
            <person name="Bonnet C."/>
            <person name="Boukhgalter B."/>
            <person name="Bourzgui I."/>
            <person name="Brown A."/>
            <person name="Cahill P."/>
            <person name="Channer S."/>
            <person name="Cheshatsang Y."/>
            <person name="Chuda L."/>
            <person name="Citroen M."/>
            <person name="Collymore A."/>
            <person name="Cooke P."/>
            <person name="Costello M."/>
            <person name="D'Aco K."/>
            <person name="Daza R."/>
            <person name="De Haan G."/>
            <person name="DeGray S."/>
            <person name="DeMaso C."/>
            <person name="Dhargay N."/>
            <person name="Dooley K."/>
            <person name="Dooley E."/>
            <person name="Doricent M."/>
            <person name="Dorje P."/>
            <person name="Dorjee K."/>
            <person name="Dupes A."/>
            <person name="Elong R."/>
            <person name="Falk J."/>
            <person name="Farina A."/>
            <person name="Faro S."/>
            <person name="Ferguson D."/>
            <person name="Fisher S."/>
            <person name="Foley C.D."/>
            <person name="Franke A."/>
            <person name="Friedrich D."/>
            <person name="Gadbois L."/>
            <person name="Gearin G."/>
            <person name="Gearin C.R."/>
            <person name="Giannoukos G."/>
            <person name="Goode T."/>
            <person name="Graham J."/>
            <person name="Grandbois E."/>
            <person name="Grewal S."/>
            <person name="Gyaltsen K."/>
            <person name="Hafez N."/>
            <person name="Hagos B."/>
            <person name="Hall J."/>
            <person name="Henson C."/>
            <person name="Hollinger A."/>
            <person name="Honan T."/>
            <person name="Huard M.D."/>
            <person name="Hughes L."/>
            <person name="Hurhula B."/>
            <person name="Husby M.E."/>
            <person name="Kamat A."/>
            <person name="Kanga B."/>
            <person name="Kashin S."/>
            <person name="Khazanovich D."/>
            <person name="Kisner P."/>
            <person name="Lance K."/>
            <person name="Lara M."/>
            <person name="Lee W."/>
            <person name="Lennon N."/>
            <person name="Letendre F."/>
            <person name="LeVine R."/>
            <person name="Lipovsky A."/>
            <person name="Liu X."/>
            <person name="Liu J."/>
            <person name="Liu S."/>
            <person name="Lokyitsang T."/>
            <person name="Lokyitsang Y."/>
            <person name="Lubonja R."/>
            <person name="Lui A."/>
            <person name="MacDonald P."/>
            <person name="Magnisalis V."/>
            <person name="Maru K."/>
            <person name="Matthews C."/>
            <person name="McCusker W."/>
            <person name="McDonough S."/>
            <person name="Mehta T."/>
            <person name="Meldrim J."/>
            <person name="Meneus L."/>
            <person name="Mihai O."/>
            <person name="Mihalev A."/>
            <person name="Mihova T."/>
            <person name="Mittelman R."/>
            <person name="Mlenga V."/>
            <person name="Montmayeur A."/>
            <person name="Mulrain L."/>
            <person name="Navidi A."/>
            <person name="Naylor J."/>
            <person name="Negash T."/>
            <person name="Nguyen T."/>
            <person name="Nguyen N."/>
            <person name="Nicol R."/>
            <person name="Norbu C."/>
            <person name="Norbu N."/>
            <person name="Novod N."/>
            <person name="O'Neill B."/>
            <person name="Osman S."/>
            <person name="Markiewicz E."/>
            <person name="Oyono O.L."/>
            <person name="Patti C."/>
            <person name="Phunkhang P."/>
            <person name="Pierre F."/>
            <person name="Priest M."/>
            <person name="Raghuraman S."/>
            <person name="Rege F."/>
            <person name="Reyes R."/>
            <person name="Rise C."/>
            <person name="Rogov P."/>
            <person name="Ross K."/>
            <person name="Ryan E."/>
            <person name="Settipalli S."/>
            <person name="Shea T."/>
            <person name="Sherpa N."/>
            <person name="Shi L."/>
            <person name="Shih D."/>
            <person name="Sparrow T."/>
            <person name="Spaulding J."/>
            <person name="Stalker J."/>
            <person name="Stange-Thomann N."/>
            <person name="Stavropoulos S."/>
            <person name="Stone C."/>
            <person name="Strader C."/>
            <person name="Tesfaye S."/>
            <person name="Thomson T."/>
            <person name="Thoulutsang Y."/>
            <person name="Thoulutsang D."/>
            <person name="Topham K."/>
            <person name="Topping I."/>
            <person name="Tsamla T."/>
            <person name="Vassiliev H."/>
            <person name="Vo A."/>
            <person name="Wangchuk T."/>
            <person name="Wangdi T."/>
            <person name="Weiand M."/>
            <person name="Wilkinson J."/>
            <person name="Wilson A."/>
            <person name="Yadav S."/>
            <person name="Young G."/>
            <person name="Yu Q."/>
            <person name="Zembek L."/>
            <person name="Zhong D."/>
            <person name="Zimmer A."/>
            <person name="Zwirko Z."/>
            <person name="Jaffe D.B."/>
            <person name="Alvarez P."/>
            <person name="Brockman W."/>
            <person name="Butler J."/>
            <person name="Chin C."/>
            <person name="Gnerre S."/>
            <person name="Grabherr M."/>
            <person name="Kleber M."/>
            <person name="Mauceli E."/>
            <person name="MacCallum I."/>
        </authorList>
    </citation>
    <scope>NUCLEOTIDE SEQUENCE [LARGE SCALE GENOMIC DNA]</scope>
    <source>
        <strain evidence="2">white501</strain>
    </source>
</reference>
<sequence length="101" mass="11946">MDREQKKYVSDSKMSWSSIKAIIPLTFEEAPFSYQAAILYLPIVRDSEGRVRPKDRLHEGLYYRHHPVDSREERFQRIQSIFCTDERGERFTALFALATFA</sequence>
<dbReference type="AlphaFoldDB" id="B4NTJ8"/>
<proteinExistence type="predicted"/>
<gene>
    <name evidence="1" type="primary">Dsim\GD11951</name>
    <name evidence="1" type="ORF">Dsim_GD11951</name>
</gene>